<feature type="region of interest" description="Disordered" evidence="1">
    <location>
        <begin position="1"/>
        <end position="26"/>
    </location>
</feature>
<keyword evidence="2" id="KW-0472">Membrane</keyword>
<organism evidence="3 4">
    <name type="scientific">Mycolicibacterium mucogenicum DSM 44124</name>
    <dbReference type="NCBI Taxonomy" id="1226753"/>
    <lineage>
        <taxon>Bacteria</taxon>
        <taxon>Bacillati</taxon>
        <taxon>Actinomycetota</taxon>
        <taxon>Actinomycetes</taxon>
        <taxon>Mycobacteriales</taxon>
        <taxon>Mycobacteriaceae</taxon>
        <taxon>Mycolicibacterium</taxon>
    </lineage>
</organism>
<sequence>MSRTYSRYSTPSGASTGSYGDTPDYQGYDRGYSYGSTTYGSGYGSTDYAGDRSHSYGSYSSYGSYGSATDLADRPTREYTSTYGDTDRFTAADADYAGGDADAAYDDYDDDEIYEYDEGIDRRWVWVAGVAGAILLVAVICTVVILGGGDSGPVTAPITPPSTSQSATPTASAAPSAAPRPRVTAAPPTASLAPETVTTVTPTAPAPTPAEAVPPVDPAAVPAAPLPNTVTYRITGNKSLLDLVTVIYTDGQGALQTDVNVALPWAKTVTLNPGVTLSSVTATSVTGQLNCSISDGSGQAVAVQSNNTMITTCTK</sequence>
<dbReference type="Proteomes" id="UP000309231">
    <property type="component" value="Chromosome"/>
</dbReference>
<proteinExistence type="predicted"/>
<gene>
    <name evidence="3" type="ORF">C1S78_020120</name>
</gene>
<keyword evidence="4" id="KW-1185">Reference proteome</keyword>
<dbReference type="AlphaFoldDB" id="A0A8E4W1S4"/>
<feature type="transmembrane region" description="Helical" evidence="2">
    <location>
        <begin position="124"/>
        <end position="147"/>
    </location>
</feature>
<reference evidence="3 4" key="2">
    <citation type="journal article" date="2019" name="Sci. Rep.">
        <title>Insight into the biology of Mycobacterium mucogenicum and Mycobacterium neoaurum clade members.</title>
        <authorList>
            <person name="Behra P.R.K."/>
            <person name="Pettersson B.M.F."/>
            <person name="Ramesh M."/>
            <person name="Dasgupta S."/>
            <person name="Kirsebom L.A."/>
        </authorList>
    </citation>
    <scope>NUCLEOTIDE SEQUENCE [LARGE SCALE GENOMIC DNA]</scope>
    <source>
        <strain evidence="3 4">DSM 44124</strain>
    </source>
</reference>
<protein>
    <recommendedName>
        <fullName evidence="5">MmpS3 protein</fullName>
    </recommendedName>
</protein>
<feature type="compositionally biased region" description="Polar residues" evidence="1">
    <location>
        <begin position="1"/>
        <end position="19"/>
    </location>
</feature>
<evidence type="ECO:0000256" key="2">
    <source>
        <dbReference type="SAM" id="Phobius"/>
    </source>
</evidence>
<keyword evidence="2" id="KW-0812">Transmembrane</keyword>
<evidence type="ECO:0000256" key="1">
    <source>
        <dbReference type="SAM" id="MobiDB-lite"/>
    </source>
</evidence>
<dbReference type="Gene3D" id="2.60.40.2880">
    <property type="entry name" value="MmpS1-5, C-terminal soluble domain"/>
    <property type="match status" value="1"/>
</dbReference>
<dbReference type="EMBL" id="CP062008">
    <property type="protein sequence ID" value="QPG67819.1"/>
    <property type="molecule type" value="Genomic_DNA"/>
</dbReference>
<feature type="region of interest" description="Disordered" evidence="1">
    <location>
        <begin position="156"/>
        <end position="216"/>
    </location>
</feature>
<dbReference type="KEGG" id="mmuc:C1S78_020120"/>
<dbReference type="GeneID" id="76727248"/>
<dbReference type="RefSeq" id="WP_191295035.1">
    <property type="nucleotide sequence ID" value="NZ_ANBS01000006.1"/>
</dbReference>
<evidence type="ECO:0000313" key="3">
    <source>
        <dbReference type="EMBL" id="QPG67819.1"/>
    </source>
</evidence>
<dbReference type="InterPro" id="IPR038468">
    <property type="entry name" value="MmpS_C"/>
</dbReference>
<reference evidence="3 4" key="1">
    <citation type="journal article" date="2019" name="BMC Evol. Biol.">
        <title>Comparative genomics of Mycobacterium mucogenicum and Mycobacterium neoaurum clade members emphasizing tRNA and non-coding RNA.</title>
        <authorList>
            <person name="Behra P.R.K."/>
            <person name="Pettersson B.M.F."/>
            <person name="Das S."/>
            <person name="Dasgupta S."/>
            <person name="Kirsebom L.A."/>
        </authorList>
    </citation>
    <scope>NUCLEOTIDE SEQUENCE [LARGE SCALE GENOMIC DNA]</scope>
    <source>
        <strain evidence="3 4">DSM 44124</strain>
    </source>
</reference>
<keyword evidence="2" id="KW-1133">Transmembrane helix</keyword>
<accession>A0A8E4W1S4</accession>
<evidence type="ECO:0008006" key="5">
    <source>
        <dbReference type="Google" id="ProtNLM"/>
    </source>
</evidence>
<evidence type="ECO:0000313" key="4">
    <source>
        <dbReference type="Proteomes" id="UP000309231"/>
    </source>
</evidence>
<name>A0A8E4W1S4_MYCMU</name>